<organism evidence="4 5">
    <name type="scientific">Ancylobacter radicis</name>
    <dbReference type="NCBI Taxonomy" id="2836179"/>
    <lineage>
        <taxon>Bacteria</taxon>
        <taxon>Pseudomonadati</taxon>
        <taxon>Pseudomonadota</taxon>
        <taxon>Alphaproteobacteria</taxon>
        <taxon>Hyphomicrobiales</taxon>
        <taxon>Xanthobacteraceae</taxon>
        <taxon>Ancylobacter</taxon>
    </lineage>
</organism>
<dbReference type="Proteomes" id="UP001166585">
    <property type="component" value="Unassembled WGS sequence"/>
</dbReference>
<evidence type="ECO:0000256" key="1">
    <source>
        <dbReference type="ARBA" id="ARBA00022679"/>
    </source>
</evidence>
<evidence type="ECO:0000259" key="3">
    <source>
        <dbReference type="PROSITE" id="PS51186"/>
    </source>
</evidence>
<dbReference type="InterPro" id="IPR016181">
    <property type="entry name" value="Acyl_CoA_acyltransferase"/>
</dbReference>
<gene>
    <name evidence="4" type="ORF">KIP89_06925</name>
</gene>
<reference evidence="4" key="1">
    <citation type="submission" date="2021-05" db="EMBL/GenBank/DDBJ databases">
        <authorList>
            <person name="Sun Q."/>
            <person name="Inoue M."/>
        </authorList>
    </citation>
    <scope>NUCLEOTIDE SEQUENCE</scope>
    <source>
        <strain evidence="4">VKM B-3255</strain>
    </source>
</reference>
<dbReference type="Gene3D" id="3.40.630.30">
    <property type="match status" value="1"/>
</dbReference>
<protein>
    <submittedName>
        <fullName evidence="4">N-acetyltransferase</fullName>
    </submittedName>
</protein>
<sequence length="162" mass="17479">MILRDATADDLPGILDIYNHAVLHSTAIWNDTPADLANRSAWLADRRAKSYPVIVATEGETVLGYASFGDFRPFDGFRISVEHSVYVAEAARGHGIGGRLVEALFEPARAIGKKVMIGGITGGNAPSLALHARLGFVETARMPGIGTKFGQRLDLVFMQKDL</sequence>
<dbReference type="PROSITE" id="PS51186">
    <property type="entry name" value="GNAT"/>
    <property type="match status" value="1"/>
</dbReference>
<dbReference type="RefSeq" id="WP_213754679.1">
    <property type="nucleotide sequence ID" value="NZ_JAHCQH010000015.1"/>
</dbReference>
<dbReference type="CDD" id="cd04301">
    <property type="entry name" value="NAT_SF"/>
    <property type="match status" value="1"/>
</dbReference>
<proteinExistence type="predicted"/>
<keyword evidence="2" id="KW-0012">Acyltransferase</keyword>
<evidence type="ECO:0000313" key="4">
    <source>
        <dbReference type="EMBL" id="MBS9476836.1"/>
    </source>
</evidence>
<dbReference type="InterPro" id="IPR000182">
    <property type="entry name" value="GNAT_dom"/>
</dbReference>
<accession>A0ABS5R7F9</accession>
<keyword evidence="5" id="KW-1185">Reference proteome</keyword>
<dbReference type="EMBL" id="JAHCQH010000015">
    <property type="protein sequence ID" value="MBS9476836.1"/>
    <property type="molecule type" value="Genomic_DNA"/>
</dbReference>
<evidence type="ECO:0000256" key="2">
    <source>
        <dbReference type="ARBA" id="ARBA00023315"/>
    </source>
</evidence>
<dbReference type="SUPFAM" id="SSF55729">
    <property type="entry name" value="Acyl-CoA N-acyltransferases (Nat)"/>
    <property type="match status" value="1"/>
</dbReference>
<name>A0ABS5R7F9_9HYPH</name>
<dbReference type="PANTHER" id="PTHR43072">
    <property type="entry name" value="N-ACETYLTRANSFERASE"/>
    <property type="match status" value="1"/>
</dbReference>
<dbReference type="PANTHER" id="PTHR43072:SF23">
    <property type="entry name" value="UPF0039 PROTEIN C11D3.02C"/>
    <property type="match status" value="1"/>
</dbReference>
<dbReference type="Pfam" id="PF00583">
    <property type="entry name" value="Acetyltransf_1"/>
    <property type="match status" value="1"/>
</dbReference>
<comment type="caution">
    <text evidence="4">The sequence shown here is derived from an EMBL/GenBank/DDBJ whole genome shotgun (WGS) entry which is preliminary data.</text>
</comment>
<evidence type="ECO:0000313" key="5">
    <source>
        <dbReference type="Proteomes" id="UP001166585"/>
    </source>
</evidence>
<keyword evidence="1" id="KW-0808">Transferase</keyword>
<feature type="domain" description="N-acetyltransferase" evidence="3">
    <location>
        <begin position="1"/>
        <end position="162"/>
    </location>
</feature>